<sequence>MPPASTSSTRALNAILPLVAAGQPYEAHQKARTFAARYVKSGQHATAIDVLFQSARELFKIGQQGSGTDLTVFLLDTYETGQVGVDDESRGRLTQLIALTGSSGSWRKQVIDRSIAWSAKAGPCPAGDQDLQHYAGEVLYKDGIFDEAEPHLLASGKRDSARLLAEMFVQWSADSDASVAGAFALRGTIPYLQNGNILAARTFITTFVSAVLAARPSLVSKLQSESLSVPADDDTSEVRFCADPLLNFCQLAVLACQRADGERSRAARENWVKLCGTYQSRGGVLASGDVRVALNEIAQLYFGIAAPRSQSENPLGAMLSSMLGGGPPGGGAPQRRMLAPVRGRLDAPGLD</sequence>
<proteinExistence type="inferred from homology"/>
<feature type="compositionally biased region" description="Gly residues" evidence="2">
    <location>
        <begin position="323"/>
        <end position="332"/>
    </location>
</feature>
<dbReference type="PANTHER" id="PTHR12875">
    <property type="entry name" value="GOLGI TO ER TRAFFIC PROTEIN 4 HOMOLOG"/>
    <property type="match status" value="1"/>
</dbReference>
<reference evidence="4" key="1">
    <citation type="journal article" date="2012" name="Science">
        <title>The Paleozoic origin of enzymatic lignin decomposition reconstructed from 31 fungal genomes.</title>
        <authorList>
            <person name="Floudas D."/>
            <person name="Binder M."/>
            <person name="Riley R."/>
            <person name="Barry K."/>
            <person name="Blanchette R.A."/>
            <person name="Henrissat B."/>
            <person name="Martinez A.T."/>
            <person name="Otillar R."/>
            <person name="Spatafora J.W."/>
            <person name="Yadav J.S."/>
            <person name="Aerts A."/>
            <person name="Benoit I."/>
            <person name="Boyd A."/>
            <person name="Carlson A."/>
            <person name="Copeland A."/>
            <person name="Coutinho P.M."/>
            <person name="de Vries R.P."/>
            <person name="Ferreira P."/>
            <person name="Findley K."/>
            <person name="Foster B."/>
            <person name="Gaskell J."/>
            <person name="Glotzer D."/>
            <person name="Gorecki P."/>
            <person name="Heitman J."/>
            <person name="Hesse C."/>
            <person name="Hori C."/>
            <person name="Igarashi K."/>
            <person name="Jurgens J.A."/>
            <person name="Kallen N."/>
            <person name="Kersten P."/>
            <person name="Kohler A."/>
            <person name="Kuees U."/>
            <person name="Kumar T.K.A."/>
            <person name="Kuo A."/>
            <person name="LaButti K."/>
            <person name="Larrondo L.F."/>
            <person name="Lindquist E."/>
            <person name="Ling A."/>
            <person name="Lombard V."/>
            <person name="Lucas S."/>
            <person name="Lundell T."/>
            <person name="Martin R."/>
            <person name="McLaughlin D.J."/>
            <person name="Morgenstern I."/>
            <person name="Morin E."/>
            <person name="Murat C."/>
            <person name="Nagy L.G."/>
            <person name="Nolan M."/>
            <person name="Ohm R.A."/>
            <person name="Patyshakuliyeva A."/>
            <person name="Rokas A."/>
            <person name="Ruiz-Duenas F.J."/>
            <person name="Sabat G."/>
            <person name="Salamov A."/>
            <person name="Samejima M."/>
            <person name="Schmutz J."/>
            <person name="Slot J.C."/>
            <person name="St John F."/>
            <person name="Stenlid J."/>
            <person name="Sun H."/>
            <person name="Sun S."/>
            <person name="Syed K."/>
            <person name="Tsang A."/>
            <person name="Wiebenga A."/>
            <person name="Young D."/>
            <person name="Pisabarro A."/>
            <person name="Eastwood D.C."/>
            <person name="Martin F."/>
            <person name="Cullen D."/>
            <person name="Grigoriev I.V."/>
            <person name="Hibbett D.S."/>
        </authorList>
    </citation>
    <scope>NUCLEOTIDE SEQUENCE [LARGE SCALE GENOMIC DNA]</scope>
    <source>
        <strain evidence="4">RWD-64-598 SS2</strain>
    </source>
</reference>
<dbReference type="EMBL" id="JH711575">
    <property type="protein sequence ID" value="EIW83593.1"/>
    <property type="molecule type" value="Genomic_DNA"/>
</dbReference>
<keyword evidence="4" id="KW-1185">Reference proteome</keyword>
<dbReference type="GeneID" id="19199433"/>
<protein>
    <submittedName>
        <fullName evidence="3">Cytoplasmic protein</fullName>
    </submittedName>
</protein>
<dbReference type="OrthoDB" id="10252405at2759"/>
<dbReference type="RefSeq" id="XP_007765559.1">
    <property type="nucleotide sequence ID" value="XM_007767369.1"/>
</dbReference>
<dbReference type="AlphaFoldDB" id="A0A5M3MWS1"/>
<feature type="region of interest" description="Disordered" evidence="2">
    <location>
        <begin position="323"/>
        <end position="351"/>
    </location>
</feature>
<comment type="similarity">
    <text evidence="1">Belongs to the GET4 family.</text>
</comment>
<accession>A0A5M3MWS1</accession>
<evidence type="ECO:0000313" key="4">
    <source>
        <dbReference type="Proteomes" id="UP000053558"/>
    </source>
</evidence>
<dbReference type="OMA" id="LMDMMGM"/>
<dbReference type="Proteomes" id="UP000053558">
    <property type="component" value="Unassembled WGS sequence"/>
</dbReference>
<dbReference type="KEGG" id="cput:CONPUDRAFT_118906"/>
<gene>
    <name evidence="3" type="ORF">CONPUDRAFT_118906</name>
</gene>
<evidence type="ECO:0000256" key="2">
    <source>
        <dbReference type="SAM" id="MobiDB-lite"/>
    </source>
</evidence>
<organism evidence="3 4">
    <name type="scientific">Coniophora puteana (strain RWD-64-598)</name>
    <name type="common">Brown rot fungus</name>
    <dbReference type="NCBI Taxonomy" id="741705"/>
    <lineage>
        <taxon>Eukaryota</taxon>
        <taxon>Fungi</taxon>
        <taxon>Dikarya</taxon>
        <taxon>Basidiomycota</taxon>
        <taxon>Agaricomycotina</taxon>
        <taxon>Agaricomycetes</taxon>
        <taxon>Agaricomycetidae</taxon>
        <taxon>Boletales</taxon>
        <taxon>Coniophorineae</taxon>
        <taxon>Coniophoraceae</taxon>
        <taxon>Coniophora</taxon>
    </lineage>
</organism>
<dbReference type="GO" id="GO:0005829">
    <property type="term" value="C:cytosol"/>
    <property type="evidence" value="ECO:0007669"/>
    <property type="project" value="TreeGrafter"/>
</dbReference>
<evidence type="ECO:0000313" key="3">
    <source>
        <dbReference type="EMBL" id="EIW83593.1"/>
    </source>
</evidence>
<dbReference type="InterPro" id="IPR011990">
    <property type="entry name" value="TPR-like_helical_dom_sf"/>
</dbReference>
<dbReference type="Gene3D" id="1.25.40.10">
    <property type="entry name" value="Tetratricopeptide repeat domain"/>
    <property type="match status" value="1"/>
</dbReference>
<dbReference type="Pfam" id="PF04190">
    <property type="entry name" value="GET4"/>
    <property type="match status" value="1"/>
</dbReference>
<dbReference type="GO" id="GO:0045048">
    <property type="term" value="P:protein insertion into ER membrane"/>
    <property type="evidence" value="ECO:0007669"/>
    <property type="project" value="InterPro"/>
</dbReference>
<evidence type="ECO:0000256" key="1">
    <source>
        <dbReference type="ARBA" id="ARBA00005351"/>
    </source>
</evidence>
<dbReference type="PANTHER" id="PTHR12875:SF0">
    <property type="entry name" value="GOLGI TO ER TRAFFIC PROTEIN 4 HOMOLOG"/>
    <property type="match status" value="1"/>
</dbReference>
<dbReference type="InterPro" id="IPR007317">
    <property type="entry name" value="GET4"/>
</dbReference>
<comment type="caution">
    <text evidence="3">The sequence shown here is derived from an EMBL/GenBank/DDBJ whole genome shotgun (WGS) entry which is preliminary data.</text>
</comment>
<name>A0A5M3MWS1_CONPW</name>